<keyword evidence="7 9" id="KW-1133">Transmembrane helix</keyword>
<evidence type="ECO:0000256" key="1">
    <source>
        <dbReference type="ARBA" id="ARBA00002582"/>
    </source>
</evidence>
<organism evidence="10 11">
    <name type="scientific">Quercus suber</name>
    <name type="common">Cork oak</name>
    <dbReference type="NCBI Taxonomy" id="58331"/>
    <lineage>
        <taxon>Eukaryota</taxon>
        <taxon>Viridiplantae</taxon>
        <taxon>Streptophyta</taxon>
        <taxon>Embryophyta</taxon>
        <taxon>Tracheophyta</taxon>
        <taxon>Spermatophyta</taxon>
        <taxon>Magnoliopsida</taxon>
        <taxon>eudicotyledons</taxon>
        <taxon>Gunneridae</taxon>
        <taxon>Pentapetalae</taxon>
        <taxon>rosids</taxon>
        <taxon>fabids</taxon>
        <taxon>Fagales</taxon>
        <taxon>Fagaceae</taxon>
        <taxon>Quercus</taxon>
    </lineage>
</organism>
<dbReference type="Proteomes" id="UP000237347">
    <property type="component" value="Unassembled WGS sequence"/>
</dbReference>
<dbReference type="PANTHER" id="PTHR33203:SF37">
    <property type="entry name" value="GLYCINE-RICH PROTEIN _ OLEOSIN"/>
    <property type="match status" value="1"/>
</dbReference>
<dbReference type="Pfam" id="PF01277">
    <property type="entry name" value="Oleosin"/>
    <property type="match status" value="1"/>
</dbReference>
<evidence type="ECO:0000313" key="10">
    <source>
        <dbReference type="EMBL" id="KAK7817411.1"/>
    </source>
</evidence>
<accession>A0AAW0ITC7</accession>
<comment type="function">
    <text evidence="1">May have a structural role to stabilize the lipid body during desiccation of the seed by preventing coalescence of the oil. Probably interacts with both lipid and phospholipid moieties of lipid bodies. May also provide recognition signals for specific lipase anchorage in lipolysis during seedling growth.</text>
</comment>
<evidence type="ECO:0000256" key="4">
    <source>
        <dbReference type="ARBA" id="ARBA00010858"/>
    </source>
</evidence>
<evidence type="ECO:0000256" key="3">
    <source>
        <dbReference type="ARBA" id="ARBA00004502"/>
    </source>
</evidence>
<dbReference type="GO" id="GO:0009791">
    <property type="term" value="P:post-embryonic development"/>
    <property type="evidence" value="ECO:0007669"/>
    <property type="project" value="UniProtKB-ARBA"/>
</dbReference>
<keyword evidence="5" id="KW-0551">Lipid droplet</keyword>
<comment type="caution">
    <text evidence="10">The sequence shown here is derived from an EMBL/GenBank/DDBJ whole genome shotgun (WGS) entry which is preliminary data.</text>
</comment>
<protein>
    <submittedName>
        <fullName evidence="10">Oleosin</fullName>
    </submittedName>
</protein>
<comment type="similarity">
    <text evidence="4">Belongs to the oleosin family.</text>
</comment>
<dbReference type="GO" id="GO:0012511">
    <property type="term" value="C:monolayer-surrounded lipid storage body"/>
    <property type="evidence" value="ECO:0007669"/>
    <property type="project" value="InterPro"/>
</dbReference>
<dbReference type="AlphaFoldDB" id="A0AAW0ITC7"/>
<evidence type="ECO:0000256" key="2">
    <source>
        <dbReference type="ARBA" id="ARBA00004141"/>
    </source>
</evidence>
<name>A0AAW0ITC7_QUESU</name>
<sequence length="205" mass="22013">MAENREVFISGHEHQRHVHGSQVVCASLAGMAIGGPLLGTMGLSFMASVAILLVSTPLLLLFSPIIFFAGLVLGGAVAGFSVAALMAMSGLSTLEWGFHQVKGRRDVGFGEGSTVRERGKDWAVIKRKDFQIKTAYGACFDFPLEIKRMQLQTGGKRKLRPSPTFVGALTNIEAQTLTAIKVVSSAMDPSDISPVTHNNRPKCKK</sequence>
<gene>
    <name evidence="10" type="primary">OLEO_1</name>
    <name evidence="10" type="ORF">CFP56_042814</name>
</gene>
<evidence type="ECO:0000313" key="11">
    <source>
        <dbReference type="Proteomes" id="UP000237347"/>
    </source>
</evidence>
<dbReference type="GO" id="GO:0019915">
    <property type="term" value="P:lipid storage"/>
    <property type="evidence" value="ECO:0007669"/>
    <property type="project" value="TreeGrafter"/>
</dbReference>
<dbReference type="EMBL" id="PKMF04000882">
    <property type="protein sequence ID" value="KAK7817411.1"/>
    <property type="molecule type" value="Genomic_DNA"/>
</dbReference>
<evidence type="ECO:0000256" key="6">
    <source>
        <dbReference type="ARBA" id="ARBA00022692"/>
    </source>
</evidence>
<evidence type="ECO:0000256" key="5">
    <source>
        <dbReference type="ARBA" id="ARBA00022677"/>
    </source>
</evidence>
<comment type="subcellular location">
    <subcellularLocation>
        <location evidence="3">Lipid droplet</location>
    </subcellularLocation>
    <subcellularLocation>
        <location evidence="2">Membrane</location>
        <topology evidence="2">Multi-pass membrane protein</topology>
    </subcellularLocation>
</comment>
<evidence type="ECO:0000256" key="9">
    <source>
        <dbReference type="SAM" id="Phobius"/>
    </source>
</evidence>
<dbReference type="GO" id="GO:0016020">
    <property type="term" value="C:membrane"/>
    <property type="evidence" value="ECO:0007669"/>
    <property type="project" value="UniProtKB-SubCell"/>
</dbReference>
<proteinExistence type="inferred from homology"/>
<keyword evidence="6 9" id="KW-0812">Transmembrane</keyword>
<keyword evidence="11" id="KW-1185">Reference proteome</keyword>
<reference evidence="10 11" key="1">
    <citation type="journal article" date="2018" name="Sci. Data">
        <title>The draft genome sequence of cork oak.</title>
        <authorList>
            <person name="Ramos A.M."/>
            <person name="Usie A."/>
            <person name="Barbosa P."/>
            <person name="Barros P.M."/>
            <person name="Capote T."/>
            <person name="Chaves I."/>
            <person name="Simoes F."/>
            <person name="Abreu I."/>
            <person name="Carrasquinho I."/>
            <person name="Faro C."/>
            <person name="Guimaraes J.B."/>
            <person name="Mendonca D."/>
            <person name="Nobrega F."/>
            <person name="Rodrigues L."/>
            <person name="Saibo N.J.M."/>
            <person name="Varela M.C."/>
            <person name="Egas C."/>
            <person name="Matos J."/>
            <person name="Miguel C.M."/>
            <person name="Oliveira M.M."/>
            <person name="Ricardo C.P."/>
            <person name="Goncalves S."/>
        </authorList>
    </citation>
    <scope>NUCLEOTIDE SEQUENCE [LARGE SCALE GENOMIC DNA]</scope>
    <source>
        <strain evidence="11">cv. HL8</strain>
    </source>
</reference>
<evidence type="ECO:0000256" key="8">
    <source>
        <dbReference type="ARBA" id="ARBA00023136"/>
    </source>
</evidence>
<dbReference type="PANTHER" id="PTHR33203">
    <property type="entry name" value="OLEOSIN"/>
    <property type="match status" value="1"/>
</dbReference>
<evidence type="ECO:0000256" key="7">
    <source>
        <dbReference type="ARBA" id="ARBA00022989"/>
    </source>
</evidence>
<dbReference type="GO" id="GO:0048608">
    <property type="term" value="P:reproductive structure development"/>
    <property type="evidence" value="ECO:0007669"/>
    <property type="project" value="UniProtKB-ARBA"/>
</dbReference>
<feature type="transmembrane region" description="Helical" evidence="9">
    <location>
        <begin position="65"/>
        <end position="88"/>
    </location>
</feature>
<dbReference type="InterPro" id="IPR000136">
    <property type="entry name" value="Oleosin"/>
</dbReference>
<keyword evidence="8 9" id="KW-0472">Membrane</keyword>